<dbReference type="AlphaFoldDB" id="A0A3N1NQD9"/>
<keyword evidence="1" id="KW-0677">Repeat</keyword>
<feature type="compositionally biased region" description="Basic and acidic residues" evidence="4">
    <location>
        <begin position="243"/>
        <end position="267"/>
    </location>
</feature>
<accession>A0A3N1NQD9</accession>
<protein>
    <submittedName>
        <fullName evidence="6">ATPase subunit of ABC transporter with duplicated ATPase domains</fullName>
    </submittedName>
</protein>
<dbReference type="PANTHER" id="PTHR19211">
    <property type="entry name" value="ATP-BINDING TRANSPORT PROTEIN-RELATED"/>
    <property type="match status" value="1"/>
</dbReference>
<feature type="region of interest" description="Disordered" evidence="4">
    <location>
        <begin position="243"/>
        <end position="307"/>
    </location>
</feature>
<evidence type="ECO:0000256" key="4">
    <source>
        <dbReference type="SAM" id="MobiDB-lite"/>
    </source>
</evidence>
<gene>
    <name evidence="6" type="ORF">EDC38_1683</name>
</gene>
<keyword evidence="3" id="KW-0067">ATP-binding</keyword>
<dbReference type="GO" id="GO:0016887">
    <property type="term" value="F:ATP hydrolysis activity"/>
    <property type="evidence" value="ECO:0007669"/>
    <property type="project" value="InterPro"/>
</dbReference>
<evidence type="ECO:0000313" key="6">
    <source>
        <dbReference type="EMBL" id="ROQ21062.1"/>
    </source>
</evidence>
<evidence type="ECO:0000259" key="5">
    <source>
        <dbReference type="PROSITE" id="PS50893"/>
    </source>
</evidence>
<dbReference type="SMART" id="SM00382">
    <property type="entry name" value="AAA"/>
    <property type="match status" value="2"/>
</dbReference>
<dbReference type="InterPro" id="IPR003593">
    <property type="entry name" value="AAA+_ATPase"/>
</dbReference>
<dbReference type="EMBL" id="RJUK01000001">
    <property type="protein sequence ID" value="ROQ21062.1"/>
    <property type="molecule type" value="Genomic_DNA"/>
</dbReference>
<evidence type="ECO:0000256" key="1">
    <source>
        <dbReference type="ARBA" id="ARBA00022737"/>
    </source>
</evidence>
<dbReference type="PROSITE" id="PS50893">
    <property type="entry name" value="ABC_TRANSPORTER_2"/>
    <property type="match status" value="1"/>
</dbReference>
<name>A0A3N1NQD9_9GAMM</name>
<dbReference type="SUPFAM" id="SSF52540">
    <property type="entry name" value="P-loop containing nucleoside triphosphate hydrolases"/>
    <property type="match status" value="2"/>
</dbReference>
<dbReference type="Gene3D" id="3.40.50.300">
    <property type="entry name" value="P-loop containing nucleotide triphosphate hydrolases"/>
    <property type="match status" value="2"/>
</dbReference>
<keyword evidence="7" id="KW-1185">Reference proteome</keyword>
<proteinExistence type="predicted"/>
<evidence type="ECO:0000256" key="2">
    <source>
        <dbReference type="ARBA" id="ARBA00022741"/>
    </source>
</evidence>
<feature type="compositionally biased region" description="Basic and acidic residues" evidence="4">
    <location>
        <begin position="286"/>
        <end position="296"/>
    </location>
</feature>
<dbReference type="InterPro" id="IPR027417">
    <property type="entry name" value="P-loop_NTPase"/>
</dbReference>
<dbReference type="Proteomes" id="UP000273643">
    <property type="component" value="Unassembled WGS sequence"/>
</dbReference>
<keyword evidence="2" id="KW-0547">Nucleotide-binding</keyword>
<sequence length="541" mass="60086">MEYRMTTTYLTLKGVSQVLPDGRALFADLNETFDMQPTGLVGRNGVGKTVLARILAGQLQPSAGDCLCSGLVHYLAQQVTFPEGATVGDLAGVQPALDALARIELGSTAPEDFDAVGERWDIRQRLRHELERGGLGHLEATAPARLLSGGETMRVALIGALLSDADFLILDEPSNHLDRPNRQALIEHLKRWPGGLIVVSHDRQLLDAMEHIVELTPQGLHRYGGNYTFYAERRAEERQNALDQLNQRKLERQREERAMRQQRERQERRRARGNRQGKESNQAKILLDRQKERSEHSTGALHQKHATARAELNQQVREAAQQINHEAEITLHAIPIWQAPKRRVAELEAVELPFVEGPTRTISLTLSGQQRIGVVGPNGCGKSTLLRVLAAQLAPLSGTCKVTPHCAYLDQRLGNLDPEKTVLEQLQLANRTTPEGDLRMRLAQLGLDAPKVEMPSRRLSGGERLKGSLACILYADPPPELLLLDEPNNHLDLPSTEALEAMLRHYPGALLVVSHDDRFLNNLGLTGRLVANKKGWNLEPL</sequence>
<comment type="caution">
    <text evidence="6">The sequence shown here is derived from an EMBL/GenBank/DDBJ whole genome shotgun (WGS) entry which is preliminary data.</text>
</comment>
<organism evidence="6 7">
    <name type="scientific">Marinimicrobium koreense</name>
    <dbReference type="NCBI Taxonomy" id="306545"/>
    <lineage>
        <taxon>Bacteria</taxon>
        <taxon>Pseudomonadati</taxon>
        <taxon>Pseudomonadota</taxon>
        <taxon>Gammaproteobacteria</taxon>
        <taxon>Cellvibrionales</taxon>
        <taxon>Cellvibrionaceae</taxon>
        <taxon>Marinimicrobium</taxon>
    </lineage>
</organism>
<reference evidence="6 7" key="1">
    <citation type="submission" date="2018-11" db="EMBL/GenBank/DDBJ databases">
        <title>Genomic Encyclopedia of Type Strains, Phase IV (KMG-IV): sequencing the most valuable type-strain genomes for metagenomic binning, comparative biology and taxonomic classification.</title>
        <authorList>
            <person name="Goeker M."/>
        </authorList>
    </citation>
    <scope>NUCLEOTIDE SEQUENCE [LARGE SCALE GENOMIC DNA]</scope>
    <source>
        <strain evidence="6 7">DSM 16974</strain>
    </source>
</reference>
<dbReference type="InterPro" id="IPR003439">
    <property type="entry name" value="ABC_transporter-like_ATP-bd"/>
</dbReference>
<evidence type="ECO:0000256" key="3">
    <source>
        <dbReference type="ARBA" id="ARBA00022840"/>
    </source>
</evidence>
<feature type="domain" description="ABC transporter" evidence="5">
    <location>
        <begin position="10"/>
        <end position="242"/>
    </location>
</feature>
<dbReference type="Pfam" id="PF00005">
    <property type="entry name" value="ABC_tran"/>
    <property type="match status" value="2"/>
</dbReference>
<dbReference type="FunFam" id="3.40.50.300:FF:001320">
    <property type="entry name" value="Heme ABC transporter ATP-binding protein"/>
    <property type="match status" value="1"/>
</dbReference>
<dbReference type="CDD" id="cd03221">
    <property type="entry name" value="ABCF_EF-3"/>
    <property type="match status" value="2"/>
</dbReference>
<dbReference type="GO" id="GO:0005524">
    <property type="term" value="F:ATP binding"/>
    <property type="evidence" value="ECO:0007669"/>
    <property type="project" value="UniProtKB-KW"/>
</dbReference>
<evidence type="ECO:0000313" key="7">
    <source>
        <dbReference type="Proteomes" id="UP000273643"/>
    </source>
</evidence>
<dbReference type="PANTHER" id="PTHR19211:SF6">
    <property type="entry name" value="BLL7188 PROTEIN"/>
    <property type="match status" value="1"/>
</dbReference>
<dbReference type="InterPro" id="IPR050611">
    <property type="entry name" value="ABCF"/>
</dbReference>